<dbReference type="AlphaFoldDB" id="A0A8B6H7E1"/>
<evidence type="ECO:0000256" key="15">
    <source>
        <dbReference type="ARBA" id="ARBA00023230"/>
    </source>
</evidence>
<protein>
    <recommendedName>
        <fullName evidence="20">Poly [ADP-ribose] polymerase</fullName>
        <shortName evidence="20">PARP</shortName>
        <ecNumber evidence="20">2.4.2.-</ecNumber>
    </recommendedName>
</protein>
<comment type="similarity">
    <text evidence="19">Belongs to the peptidase T1A family.</text>
</comment>
<evidence type="ECO:0000256" key="20">
    <source>
        <dbReference type="RuleBase" id="RU362114"/>
    </source>
</evidence>
<dbReference type="GO" id="GO:0005789">
    <property type="term" value="C:endoplasmic reticulum membrane"/>
    <property type="evidence" value="ECO:0007669"/>
    <property type="project" value="UniProtKB-SubCell"/>
</dbReference>
<dbReference type="PROSITE" id="PS00388">
    <property type="entry name" value="PROTEASOME_ALPHA_1"/>
    <property type="match status" value="1"/>
</dbReference>
<dbReference type="Pfam" id="PF18084">
    <property type="entry name" value="ARTD15_N"/>
    <property type="match status" value="1"/>
</dbReference>
<evidence type="ECO:0000256" key="4">
    <source>
        <dbReference type="ARBA" id="ARBA00022490"/>
    </source>
</evidence>
<dbReference type="GO" id="GO:0003950">
    <property type="term" value="F:NAD+ poly-ADP-ribosyltransferase activity"/>
    <property type="evidence" value="ECO:0007669"/>
    <property type="project" value="UniProtKB-UniRule"/>
</dbReference>
<comment type="subunit">
    <text evidence="18">Interacts with KPNB1.</text>
</comment>
<dbReference type="InterPro" id="IPR029055">
    <property type="entry name" value="Ntn_hydrolases_N"/>
</dbReference>
<evidence type="ECO:0000256" key="13">
    <source>
        <dbReference type="ARBA" id="ARBA00023027"/>
    </source>
</evidence>
<evidence type="ECO:0000256" key="3">
    <source>
        <dbReference type="ARBA" id="ARBA00004496"/>
    </source>
</evidence>
<keyword evidence="23" id="KW-0378">Hydrolase</keyword>
<dbReference type="FunFam" id="3.90.228.10:FF:000005">
    <property type="entry name" value="Poly [ADP-ribose] polymerase"/>
    <property type="match status" value="1"/>
</dbReference>
<dbReference type="GO" id="GO:0005634">
    <property type="term" value="C:nucleus"/>
    <property type="evidence" value="ECO:0007669"/>
    <property type="project" value="UniProtKB-SubCell"/>
</dbReference>
<evidence type="ECO:0000256" key="21">
    <source>
        <dbReference type="SAM" id="Phobius"/>
    </source>
</evidence>
<feature type="transmembrane region" description="Helical" evidence="21">
    <location>
        <begin position="291"/>
        <end position="309"/>
    </location>
</feature>
<dbReference type="EMBL" id="UYJE01009584">
    <property type="protein sequence ID" value="VDI74678.1"/>
    <property type="molecule type" value="Genomic_DNA"/>
</dbReference>
<keyword evidence="15" id="KW-0834">Unfolded protein response</keyword>
<dbReference type="PROSITE" id="PS00854">
    <property type="entry name" value="PROTEASOME_BETA_1"/>
    <property type="match status" value="1"/>
</dbReference>
<dbReference type="InterPro" id="IPR001353">
    <property type="entry name" value="Proteasome_sua/b"/>
</dbReference>
<comment type="subcellular location">
    <subcellularLocation>
        <location evidence="3">Cytoplasm</location>
    </subcellularLocation>
    <subcellularLocation>
        <location evidence="2">Endoplasmic reticulum membrane</location>
        <topology evidence="2">Single-pass type IV membrane protein</topology>
    </subcellularLocation>
    <subcellularLocation>
        <location evidence="1">Nucleus</location>
    </subcellularLocation>
</comment>
<accession>A0A8B6H7E1</accession>
<dbReference type="SUPFAM" id="SSF56235">
    <property type="entry name" value="N-terminal nucleophile aminohydrolases (Ntn hydrolases)"/>
    <property type="match status" value="1"/>
</dbReference>
<evidence type="ECO:0000259" key="22">
    <source>
        <dbReference type="PROSITE" id="PS51059"/>
    </source>
</evidence>
<dbReference type="Pfam" id="PF10584">
    <property type="entry name" value="Proteasome_A_N"/>
    <property type="match status" value="1"/>
</dbReference>
<keyword evidence="11 19" id="KW-0647">Proteasome</keyword>
<dbReference type="Gene3D" id="3.60.20.10">
    <property type="entry name" value="Glutamine Phosphoribosylpyrophosphate, subunit 1, domain 1"/>
    <property type="match status" value="1"/>
</dbReference>
<dbReference type="InterPro" id="IPR016050">
    <property type="entry name" value="Proteasome_bsu_CS"/>
</dbReference>
<dbReference type="GO" id="GO:0016787">
    <property type="term" value="F:hydrolase activity"/>
    <property type="evidence" value="ECO:0007669"/>
    <property type="project" value="UniProtKB-KW"/>
</dbReference>
<keyword evidence="14 21" id="KW-0472">Membrane</keyword>
<dbReference type="GO" id="GO:0006986">
    <property type="term" value="P:response to unfolded protein"/>
    <property type="evidence" value="ECO:0007669"/>
    <property type="project" value="UniProtKB-KW"/>
</dbReference>
<evidence type="ECO:0000256" key="1">
    <source>
        <dbReference type="ARBA" id="ARBA00004123"/>
    </source>
</evidence>
<sequence length="578" mass="65176">MSSETVDKHSLLKDKIKYDPLSADLRWSLFVGALQSYRFDTVLRPFPPSFCLDNGEKDIKRLEQCADKVTSLQDLLKKSDICEEILDLVSWVLDKQFQICSTQDIGFEDLKKLTKDTGTCTKPDYIFEVLPSESARAAFEAKRDGRALMYAYHGSRFENFHSILHNGLISHMNKISVFGEGTYLSSELSVSLHYSPMGLGWEHSTLGKKISCVALCEMIDDSAVKCQTKTDDNQNRSRATGSMAGEVPDKYYVVQNNEVIRIKYLLVYAQKSAPSRSLTSCWVSWLHQHKFAVMMFLYILILGLVGLANSRTFKYYFRKSAMMSRRYDSRTTIFSPEGRLYQVEYAMEAIGHAGTCLGILASDGVVLAAERRNTNKLLDEVSYSEKIYNLNDDMACSVAGITSDANVLTNELRLIAQRYLLQYQEPIPCEQLVSTLCDIKQAYTQFGGKRPFGVSLLYVGWDKHYGFQLYQSDPSGNYGGWKATCIGNNSANAVSMLKQEYKEGEVKLKDALNLAIKILSKTLDMTKLTAEKVEIATLTRVNNKTQITILPAAQVEDLIKIHEAEEAKVEAEKKKEKS</sequence>
<dbReference type="EC" id="2.4.2.-" evidence="20"/>
<dbReference type="InterPro" id="IPR041400">
    <property type="entry name" value="PARP16_N"/>
</dbReference>
<proteinExistence type="inferred from homology"/>
<comment type="caution">
    <text evidence="23">The sequence shown here is derived from an EMBL/GenBank/DDBJ whole genome shotgun (WGS) entry which is preliminary data.</text>
</comment>
<evidence type="ECO:0000256" key="14">
    <source>
        <dbReference type="ARBA" id="ARBA00023136"/>
    </source>
</evidence>
<dbReference type="CDD" id="cd03752">
    <property type="entry name" value="proteasome_alpha_type_4"/>
    <property type="match status" value="1"/>
</dbReference>
<dbReference type="PANTHER" id="PTHR11599">
    <property type="entry name" value="PROTEASOME SUBUNIT ALPHA/BETA"/>
    <property type="match status" value="1"/>
</dbReference>
<dbReference type="PROSITE" id="PS51059">
    <property type="entry name" value="PARP_CATALYTIC"/>
    <property type="match status" value="1"/>
</dbReference>
<dbReference type="SMART" id="SM00948">
    <property type="entry name" value="Proteasome_A_N"/>
    <property type="match status" value="1"/>
</dbReference>
<comment type="function">
    <text evidence="17">Intracellular mono-ADP-ribosyltransferase that plays a role in different processes, such as protein translation and unfolded protein response (UPR), through the mono-ADP-ribosylation of proteins involved in those processes. Acts as an inhibitor of protein translation by catalyzing mono-ADP-ribosylation of ribosomal subunits, such as RPL14 and RPS6, thereby inhibiting polysome assembly and mRNA loading. Mono-ADP-ribosylation of ribosomal subunits is promoted by NMNAT2. Involved in the unfolded protein response (UPR) by ADP-ribosylating and activating EIF2AK3 and ERN1, two important UPR effectors. May also mediate mono-ADP-ribosylation of karyopherin KPNB1 a nuclear import factor. May not modify proteins on arginine or cysteine residues compared to other mono-ADP-ribosyltransferases.</text>
</comment>
<dbReference type="GO" id="GO:0006511">
    <property type="term" value="P:ubiquitin-dependent protein catabolic process"/>
    <property type="evidence" value="ECO:0007669"/>
    <property type="project" value="InterPro"/>
</dbReference>
<dbReference type="InterPro" id="IPR050115">
    <property type="entry name" value="Proteasome_alpha"/>
</dbReference>
<dbReference type="Gene3D" id="3.90.228.10">
    <property type="match status" value="1"/>
</dbReference>
<keyword evidence="7 21" id="KW-0812">Transmembrane</keyword>
<dbReference type="InterPro" id="IPR012317">
    <property type="entry name" value="Poly(ADP-ribose)pol_cat_dom"/>
</dbReference>
<evidence type="ECO:0000313" key="23">
    <source>
        <dbReference type="EMBL" id="VDI74678.1"/>
    </source>
</evidence>
<keyword evidence="10" id="KW-0256">Endoplasmic reticulum</keyword>
<evidence type="ECO:0000256" key="19">
    <source>
        <dbReference type="PROSITE-ProRule" id="PRU00808"/>
    </source>
</evidence>
<feature type="domain" description="PARP catalytic" evidence="22">
    <location>
        <begin position="80"/>
        <end position="277"/>
    </location>
</feature>
<evidence type="ECO:0000256" key="6">
    <source>
        <dbReference type="ARBA" id="ARBA00022679"/>
    </source>
</evidence>
<evidence type="ECO:0000256" key="18">
    <source>
        <dbReference type="ARBA" id="ARBA00062100"/>
    </source>
</evidence>
<keyword evidence="12 21" id="KW-1133">Transmembrane helix</keyword>
<keyword evidence="16" id="KW-0539">Nucleus</keyword>
<evidence type="ECO:0000256" key="11">
    <source>
        <dbReference type="ARBA" id="ARBA00022942"/>
    </source>
</evidence>
<evidence type="ECO:0000313" key="24">
    <source>
        <dbReference type="Proteomes" id="UP000596742"/>
    </source>
</evidence>
<keyword evidence="6 20" id="KW-0808">Transferase</keyword>
<reference evidence="23" key="1">
    <citation type="submission" date="2018-11" db="EMBL/GenBank/DDBJ databases">
        <authorList>
            <person name="Alioto T."/>
            <person name="Alioto T."/>
        </authorList>
    </citation>
    <scope>NUCLEOTIDE SEQUENCE</scope>
</reference>
<dbReference type="Pfam" id="PF00227">
    <property type="entry name" value="Proteasome"/>
    <property type="match status" value="1"/>
</dbReference>
<evidence type="ECO:0000256" key="2">
    <source>
        <dbReference type="ARBA" id="ARBA00004163"/>
    </source>
</evidence>
<dbReference type="PROSITE" id="PS51475">
    <property type="entry name" value="PROTEASOME_ALPHA_2"/>
    <property type="match status" value="1"/>
</dbReference>
<organism evidence="23 24">
    <name type="scientific">Mytilus galloprovincialis</name>
    <name type="common">Mediterranean mussel</name>
    <dbReference type="NCBI Taxonomy" id="29158"/>
    <lineage>
        <taxon>Eukaryota</taxon>
        <taxon>Metazoa</taxon>
        <taxon>Spiralia</taxon>
        <taxon>Lophotrochozoa</taxon>
        <taxon>Mollusca</taxon>
        <taxon>Bivalvia</taxon>
        <taxon>Autobranchia</taxon>
        <taxon>Pteriomorphia</taxon>
        <taxon>Mytilida</taxon>
        <taxon>Mytiloidea</taxon>
        <taxon>Mytilidae</taxon>
        <taxon>Mytilinae</taxon>
        <taxon>Mytilus</taxon>
    </lineage>
</organism>
<evidence type="ECO:0000256" key="8">
    <source>
        <dbReference type="ARBA" id="ARBA00022695"/>
    </source>
</evidence>
<dbReference type="GO" id="GO:0019773">
    <property type="term" value="C:proteasome core complex, alpha-subunit complex"/>
    <property type="evidence" value="ECO:0007669"/>
    <property type="project" value="UniProtKB-UniRule"/>
</dbReference>
<gene>
    <name evidence="23" type="ORF">MGAL_10B060270</name>
</gene>
<keyword evidence="24" id="KW-1185">Reference proteome</keyword>
<keyword evidence="8" id="KW-0548">Nucleotidyltransferase</keyword>
<dbReference type="InterPro" id="IPR023332">
    <property type="entry name" value="Proteasome_alpha-type"/>
</dbReference>
<dbReference type="GO" id="GO:0016779">
    <property type="term" value="F:nucleotidyltransferase activity"/>
    <property type="evidence" value="ECO:0007669"/>
    <property type="project" value="UniProtKB-KW"/>
</dbReference>
<dbReference type="Proteomes" id="UP000596742">
    <property type="component" value="Unassembled WGS sequence"/>
</dbReference>
<evidence type="ECO:0000256" key="17">
    <source>
        <dbReference type="ARBA" id="ARBA00056446"/>
    </source>
</evidence>
<keyword evidence="13 20" id="KW-0520">NAD</keyword>
<dbReference type="NCBIfam" id="NF003075">
    <property type="entry name" value="PRK03996.1"/>
    <property type="match status" value="1"/>
</dbReference>
<dbReference type="OrthoDB" id="19501at2759"/>
<keyword evidence="4" id="KW-0963">Cytoplasm</keyword>
<dbReference type="Pfam" id="PF00644">
    <property type="entry name" value="PARP"/>
    <property type="match status" value="1"/>
</dbReference>
<evidence type="ECO:0000256" key="10">
    <source>
        <dbReference type="ARBA" id="ARBA00022824"/>
    </source>
</evidence>
<name>A0A8B6H7E1_MYTGA</name>
<keyword evidence="9" id="KW-0013">ADP-ribosylation</keyword>
<evidence type="ECO:0000256" key="12">
    <source>
        <dbReference type="ARBA" id="ARBA00022989"/>
    </source>
</evidence>
<dbReference type="SUPFAM" id="SSF56399">
    <property type="entry name" value="ADP-ribosylation"/>
    <property type="match status" value="1"/>
</dbReference>
<evidence type="ECO:0000256" key="16">
    <source>
        <dbReference type="ARBA" id="ARBA00023242"/>
    </source>
</evidence>
<evidence type="ECO:0000256" key="7">
    <source>
        <dbReference type="ARBA" id="ARBA00022692"/>
    </source>
</evidence>
<keyword evidence="5 20" id="KW-0328">Glycosyltransferase</keyword>
<dbReference type="InterPro" id="IPR000426">
    <property type="entry name" value="Proteasome_asu_N"/>
</dbReference>
<evidence type="ECO:0000256" key="5">
    <source>
        <dbReference type="ARBA" id="ARBA00022676"/>
    </source>
</evidence>
<dbReference type="FunFam" id="3.60.20.10:FF:000022">
    <property type="entry name" value="Proteasome subunit alpha type"/>
    <property type="match status" value="1"/>
</dbReference>
<evidence type="ECO:0000256" key="9">
    <source>
        <dbReference type="ARBA" id="ARBA00022765"/>
    </source>
</evidence>